<dbReference type="Pfam" id="PF14450">
    <property type="entry name" value="FtsA"/>
    <property type="match status" value="2"/>
</dbReference>
<evidence type="ECO:0000256" key="2">
    <source>
        <dbReference type="ARBA" id="ARBA00022618"/>
    </source>
</evidence>
<dbReference type="InterPro" id="IPR043129">
    <property type="entry name" value="ATPase_NBD"/>
</dbReference>
<dbReference type="SMART" id="SM00842">
    <property type="entry name" value="FtsA"/>
    <property type="match status" value="1"/>
</dbReference>
<dbReference type="FunFam" id="3.30.1490.110:FF:000001">
    <property type="entry name" value="Cell division protein FtsA"/>
    <property type="match status" value="1"/>
</dbReference>
<dbReference type="PANTHER" id="PTHR32432">
    <property type="entry name" value="CELL DIVISION PROTEIN FTSA-RELATED"/>
    <property type="match status" value="1"/>
</dbReference>
<evidence type="ECO:0000256" key="4">
    <source>
        <dbReference type="ARBA" id="ARBA00023306"/>
    </source>
</evidence>
<reference evidence="8 9" key="1">
    <citation type="journal article" date="2013" name="Environ. Microbiol.">
        <title>Complete genome, catabolic sub-proteomes and key-metabolites of Desulfobacula toluolica Tol2, a marine, aromatic compound-degrading, sulfate-reducing bacterium.</title>
        <authorList>
            <person name="Wohlbrand L."/>
            <person name="Jacob J.H."/>
            <person name="Kube M."/>
            <person name="Mussmann M."/>
            <person name="Jarling R."/>
            <person name="Beck A."/>
            <person name="Amann R."/>
            <person name="Wilkes H."/>
            <person name="Reinhardt R."/>
            <person name="Rabus R."/>
        </authorList>
    </citation>
    <scope>NUCLEOTIDE SEQUENCE [LARGE SCALE GENOMIC DNA]</scope>
    <source>
        <strain evidence="9">DSM 7467 / Tol2</strain>
    </source>
</reference>
<dbReference type="HOGENOM" id="CLU_037850_3_2_7"/>
<dbReference type="Proteomes" id="UP000007347">
    <property type="component" value="Chromosome"/>
</dbReference>
<dbReference type="PIRSF" id="PIRSF003101">
    <property type="entry name" value="FtsA"/>
    <property type="match status" value="1"/>
</dbReference>
<keyword evidence="9" id="KW-1185">Reference proteome</keyword>
<dbReference type="STRING" id="651182.TOL2_C12060"/>
<dbReference type="Gene3D" id="3.30.1490.110">
    <property type="match status" value="1"/>
</dbReference>
<evidence type="ECO:0000256" key="3">
    <source>
        <dbReference type="ARBA" id="ARBA00023136"/>
    </source>
</evidence>
<keyword evidence="5" id="KW-0997">Cell inner membrane</keyword>
<dbReference type="InterPro" id="IPR020823">
    <property type="entry name" value="Cell_div_FtsA"/>
</dbReference>
<dbReference type="KEGG" id="dto:TOL2_C12060"/>
<comment type="similarity">
    <text evidence="5 6">Belongs to the FtsA/MreB family.</text>
</comment>
<dbReference type="CDD" id="cd24048">
    <property type="entry name" value="ASKHA_NBD_FtsA"/>
    <property type="match status" value="1"/>
</dbReference>
<comment type="subunit">
    <text evidence="5">Self-interacts. Interacts with FtsZ.</text>
</comment>
<dbReference type="PANTHER" id="PTHR32432:SF4">
    <property type="entry name" value="CELL DIVISION PROTEIN FTSA"/>
    <property type="match status" value="1"/>
</dbReference>
<dbReference type="OrthoDB" id="9810567at2"/>
<evidence type="ECO:0000256" key="6">
    <source>
        <dbReference type="PIRNR" id="PIRNR003101"/>
    </source>
</evidence>
<dbReference type="Gene3D" id="3.30.420.40">
    <property type="match status" value="2"/>
</dbReference>
<keyword evidence="2 5" id="KW-0132">Cell division</keyword>
<organism evidence="8 9">
    <name type="scientific">Desulfobacula toluolica (strain DSM 7467 / Tol2)</name>
    <dbReference type="NCBI Taxonomy" id="651182"/>
    <lineage>
        <taxon>Bacteria</taxon>
        <taxon>Pseudomonadati</taxon>
        <taxon>Thermodesulfobacteriota</taxon>
        <taxon>Desulfobacteria</taxon>
        <taxon>Desulfobacterales</taxon>
        <taxon>Desulfobacteraceae</taxon>
        <taxon>Desulfobacula</taxon>
    </lineage>
</organism>
<keyword evidence="3 5" id="KW-0472">Membrane</keyword>
<dbReference type="GO" id="GO:0043093">
    <property type="term" value="P:FtsZ-dependent cytokinesis"/>
    <property type="evidence" value="ECO:0007669"/>
    <property type="project" value="UniProtKB-UniRule"/>
</dbReference>
<dbReference type="RefSeq" id="WP_014956716.1">
    <property type="nucleotide sequence ID" value="NC_018645.1"/>
</dbReference>
<feature type="domain" description="SHS2" evidence="7">
    <location>
        <begin position="8"/>
        <end position="193"/>
    </location>
</feature>
<evidence type="ECO:0000313" key="9">
    <source>
        <dbReference type="Proteomes" id="UP000007347"/>
    </source>
</evidence>
<dbReference type="PATRIC" id="fig|651182.5.peg.1451"/>
<evidence type="ECO:0000259" key="7">
    <source>
        <dbReference type="SMART" id="SM00842"/>
    </source>
</evidence>
<keyword evidence="1 5" id="KW-1003">Cell membrane</keyword>
<evidence type="ECO:0000313" key="8">
    <source>
        <dbReference type="EMBL" id="CCK79369.1"/>
    </source>
</evidence>
<dbReference type="AlphaFoldDB" id="K0N5N3"/>
<comment type="subcellular location">
    <subcellularLocation>
        <location evidence="5">Cell inner membrane</location>
        <topology evidence="5">Peripheral membrane protein</topology>
        <orientation evidence="5">Cytoplasmic side</orientation>
    </subcellularLocation>
    <text evidence="5">Localizes to the Z ring in an FtsZ-dependent manner. Targeted to the membrane through a conserved C-terminal amphipathic helix.</text>
</comment>
<evidence type="ECO:0000256" key="5">
    <source>
        <dbReference type="HAMAP-Rule" id="MF_02033"/>
    </source>
</evidence>
<keyword evidence="4 5" id="KW-0131">Cell cycle</keyword>
<sequence>MQGNEKIIVGLDIGTTKIAAVVGEMFENDINVIGFGSHPSTGLRKGTVVNIESTVDSIKKAVEEAEIMAGCDISSVYVGIAGNHIKGLNSHGIIAIKGREITKQDVERVIDAAKAIAIPTDREILHVIPQEFIVDDMESIQNPVGMTAIRLEAKIHIVTGAVSSARNIVKCCNKAGLEVCDIALESLASGEAVLTDEEKELGCLIADMGGGTTDLAIFKDNNLKFIYELTLGGHNLTNDISIGLRTPFPEAEKIKIQHGTCVPQNVKTGDTIDVQAVGGRAPKKLSKGILAEILEPRVEEIFSLLKKELFSNGLENSFPAGFVLTGGSVVLDGIAEIAESVFNVPVRIGEPNKIGGLKDIVRNPSYATGVGLVLFGSKASCQINLKEIDTQGFIGILNRMKQWFKDII</sequence>
<dbReference type="Pfam" id="PF02491">
    <property type="entry name" value="SHS2_FTSA"/>
    <property type="match status" value="1"/>
</dbReference>
<dbReference type="NCBIfam" id="TIGR01174">
    <property type="entry name" value="ftsA"/>
    <property type="match status" value="1"/>
</dbReference>
<protein>
    <recommendedName>
        <fullName evidence="5 6">Cell division protein FtsA</fullName>
    </recommendedName>
</protein>
<dbReference type="EMBL" id="FO203503">
    <property type="protein sequence ID" value="CCK79369.1"/>
    <property type="molecule type" value="Genomic_DNA"/>
</dbReference>
<proteinExistence type="inferred from homology"/>
<dbReference type="GO" id="GO:0032153">
    <property type="term" value="C:cell division site"/>
    <property type="evidence" value="ECO:0007669"/>
    <property type="project" value="UniProtKB-UniRule"/>
</dbReference>
<dbReference type="SUPFAM" id="SSF53067">
    <property type="entry name" value="Actin-like ATPase domain"/>
    <property type="match status" value="2"/>
</dbReference>
<dbReference type="HAMAP" id="MF_02033">
    <property type="entry name" value="FtsA"/>
    <property type="match status" value="1"/>
</dbReference>
<name>K0N5N3_DESTT</name>
<dbReference type="GO" id="GO:0009898">
    <property type="term" value="C:cytoplasmic side of plasma membrane"/>
    <property type="evidence" value="ECO:0007669"/>
    <property type="project" value="UniProtKB-UniRule"/>
</dbReference>
<dbReference type="InterPro" id="IPR050696">
    <property type="entry name" value="FtsA/MreB"/>
</dbReference>
<comment type="function">
    <text evidence="5 6">Cell division protein that is involved in the assembly of the Z ring. May serve as a membrane anchor for the Z ring.</text>
</comment>
<accession>K0N5N3</accession>
<gene>
    <name evidence="5 8" type="primary">ftsA</name>
    <name evidence="8" type="ordered locus">TOL2_C12060</name>
</gene>
<dbReference type="InterPro" id="IPR003494">
    <property type="entry name" value="SHS2_FtsA"/>
</dbReference>
<evidence type="ECO:0000256" key="1">
    <source>
        <dbReference type="ARBA" id="ARBA00022475"/>
    </source>
</evidence>